<gene>
    <name evidence="14" type="ORF">WI372_14725</name>
</gene>
<feature type="transmembrane region" description="Helical" evidence="11">
    <location>
        <begin position="766"/>
        <end position="790"/>
    </location>
</feature>
<evidence type="ECO:0000256" key="2">
    <source>
        <dbReference type="ARBA" id="ARBA00004370"/>
    </source>
</evidence>
<keyword evidence="11" id="KW-0472">Membrane</keyword>
<feature type="transmembrane region" description="Helical" evidence="11">
    <location>
        <begin position="435"/>
        <end position="454"/>
    </location>
</feature>
<dbReference type="EMBL" id="JBBHLI010000010">
    <property type="protein sequence ID" value="MEK9502245.1"/>
    <property type="molecule type" value="Genomic_DNA"/>
</dbReference>
<comment type="catalytic activity">
    <reaction evidence="1">
        <text>ATP + protein L-histidine = ADP + protein N-phospho-L-histidine.</text>
        <dbReference type="EC" id="2.7.13.3"/>
    </reaction>
</comment>
<keyword evidence="6" id="KW-0547">Nucleotide-binding</keyword>
<keyword evidence="11" id="KW-1133">Transmembrane helix</keyword>
<feature type="transmembrane region" description="Helical" evidence="11">
    <location>
        <begin position="460"/>
        <end position="480"/>
    </location>
</feature>
<sequence>MKGRGVAALPWVAVLVCAAWARWPEAGVLAVAAVAVAAALIAHRDGPMGRRVALLILLAGVVRGVSVQQRDAELTRSWDDYWVEREGAVVEELGGYLDELIDRTIGSVATLADEAAGGNHPTAERVRALRRQAGLAALALYRPGPAAIEGGGARLSVWDGLHRGPVPAVVKGGRAPFHFGESPLFSYLYVTAPVEGGGTAVAAVLLRADVPGRAGDVDDLASSFLRRTGETLQLSTPARAGAVGVFDYMHEGMALFSVSVERPSQAERRSELRRNGRLWSALLVLAAWAMLGLAGDIRRSPRLGLTAGLGMGLMLPVEVIPGLANLAGPGDFLLPALPGATLARLVAVTGFAVLTAGAVHRSGGGRVPRWTAALLAAGGLSVIATVFGSSASVGFLAGGEGGWAAYQAVFAGAAALLVLLAIVVVPAREGGRSEVILGLCAAALLALGVAWTALRSGGLPPWAPLLWAVPIGLVAGAGPADVRRRRLAQWAVALALGASVAVPTAWGHRLEARMAAAVSQIDRLGTGVDPYLRFLLERLAASVDSLDAAGAPAVELLYRGWRTSGLAEAGYPVWMTVWSAVEGFPEEELRVGMGGAGRPVVANQFLGEVGVGDSVQVRRFDSFQAHYMAQVPLLDDRVMTAVVPPLGTTGAESLLGPLFGSLAPDRTDPLRLVPLGIGDLGRASGALEWVRREGGWHGEIVLEMAGERYLAHYEVPLSNPSVLLARMLLLFLLDLALLGVLWWVGSRLGRPVAARGGTLVPGVTSFRARVTLALFAFFALSNLLFGSLAYRTIAGASQRASRVLAERAVNDAAASYSEVGGAVDLLASRVGVDVLEYRHGELHEASVDELLSLGLYEGWVPYDLHRALTARETLTAATSTTMGAWEYVTAYRWLHDGDVVGAPVPLQTGATAIQSRDVAELLTAAVVAGAALSFLLALLVGRALTRPIHTLRIASERVGSGNLDVRLTAERSDEFGAVFEAFNRMVRRLRRARLDLVRTSRRTQAIVEDAATGVLAFDAEGVVTLANPTARALLSLPIEVGEPLPAGEGHAAEFVRWVATYFRDGLGDAAFELQDGERRIRVRARRISQDGPLAGAVVNLEDVTDELRTERVLAWGEMARQVAHEVKNPLTPIKLSAQHLKRAWDDGRPDFDLILTRNAEAMLREIDRLAAIATSFSRFGAPRAVGEEPLARVQLGSVVREVLALYGDGEGAVAFTGRLDPALPAVLARDSEVKEVLVNLLENSRAAVREGGTVRVEAEPSGEGVVLRVVDDGSGIPEELLGRVFEPHFSTRSAGTGLGLAIVHRLVTGWGATVGVDSREGEGTTVSIHFAAAGPPGARGGGPRADNPTTS</sequence>
<dbReference type="Gene3D" id="1.10.287.130">
    <property type="match status" value="1"/>
</dbReference>
<feature type="transmembrane region" description="Helical" evidence="11">
    <location>
        <begin position="371"/>
        <end position="397"/>
    </location>
</feature>
<dbReference type="InterPro" id="IPR035965">
    <property type="entry name" value="PAS-like_dom_sf"/>
</dbReference>
<dbReference type="Pfam" id="PF02518">
    <property type="entry name" value="HATPase_c"/>
    <property type="match status" value="1"/>
</dbReference>
<protein>
    <recommendedName>
        <fullName evidence="3">histidine kinase</fullName>
        <ecNumber evidence="3">2.7.13.3</ecNumber>
    </recommendedName>
</protein>
<evidence type="ECO:0000256" key="7">
    <source>
        <dbReference type="ARBA" id="ARBA00022777"/>
    </source>
</evidence>
<dbReference type="RefSeq" id="WP_405274496.1">
    <property type="nucleotide sequence ID" value="NZ_JBBHLJ010000009.1"/>
</dbReference>
<feature type="transmembrane region" description="Helical" evidence="11">
    <location>
        <begin position="921"/>
        <end position="944"/>
    </location>
</feature>
<dbReference type="SMART" id="SM00388">
    <property type="entry name" value="HisKA"/>
    <property type="match status" value="1"/>
</dbReference>
<proteinExistence type="predicted"/>
<keyword evidence="4" id="KW-0597">Phosphoprotein</keyword>
<feature type="domain" description="Histidine kinase" evidence="12">
    <location>
        <begin position="1121"/>
        <end position="1334"/>
    </location>
</feature>
<keyword evidence="8 14" id="KW-0067">ATP-binding</keyword>
<evidence type="ECO:0000259" key="13">
    <source>
        <dbReference type="PROSITE" id="PS50885"/>
    </source>
</evidence>
<dbReference type="CDD" id="cd00075">
    <property type="entry name" value="HATPase"/>
    <property type="match status" value="1"/>
</dbReference>
<reference evidence="14 15" key="1">
    <citation type="submission" date="2024-02" db="EMBL/GenBank/DDBJ databases">
        <title>A novel Gemmatimonadota bacterium.</title>
        <authorList>
            <person name="Du Z.-J."/>
            <person name="Ye Y.-Q."/>
        </authorList>
    </citation>
    <scope>NUCLEOTIDE SEQUENCE [LARGE SCALE GENOMIC DNA]</scope>
    <source>
        <strain evidence="14 15">DH-20</strain>
    </source>
</reference>
<dbReference type="Pfam" id="PF00672">
    <property type="entry name" value="HAMP"/>
    <property type="match status" value="1"/>
</dbReference>
<dbReference type="SMART" id="SM00304">
    <property type="entry name" value="HAMP"/>
    <property type="match status" value="1"/>
</dbReference>
<dbReference type="PRINTS" id="PR00344">
    <property type="entry name" value="BCTRLSENSOR"/>
</dbReference>
<dbReference type="InterPro" id="IPR003594">
    <property type="entry name" value="HATPase_dom"/>
</dbReference>
<feature type="region of interest" description="Disordered" evidence="10">
    <location>
        <begin position="1331"/>
        <end position="1351"/>
    </location>
</feature>
<dbReference type="SUPFAM" id="SSF158472">
    <property type="entry name" value="HAMP domain-like"/>
    <property type="match status" value="1"/>
</dbReference>
<evidence type="ECO:0000259" key="12">
    <source>
        <dbReference type="PROSITE" id="PS50109"/>
    </source>
</evidence>
<dbReference type="InterPro" id="IPR004358">
    <property type="entry name" value="Sig_transdc_His_kin-like_C"/>
</dbReference>
<dbReference type="Gene3D" id="3.30.450.20">
    <property type="entry name" value="PAS domain"/>
    <property type="match status" value="1"/>
</dbReference>
<comment type="subcellular location">
    <subcellularLocation>
        <location evidence="2">Membrane</location>
    </subcellularLocation>
</comment>
<evidence type="ECO:0000256" key="10">
    <source>
        <dbReference type="SAM" id="MobiDB-lite"/>
    </source>
</evidence>
<dbReference type="CDD" id="cd00082">
    <property type="entry name" value="HisKA"/>
    <property type="match status" value="1"/>
</dbReference>
<keyword evidence="5" id="KW-0808">Transferase</keyword>
<feature type="transmembrane region" description="Helical" evidence="11">
    <location>
        <begin position="336"/>
        <end position="359"/>
    </location>
</feature>
<name>A0ABU9EBZ9_9BACT</name>
<keyword evidence="15" id="KW-1185">Reference proteome</keyword>
<keyword evidence="9" id="KW-0902">Two-component regulatory system</keyword>
<feature type="transmembrane region" description="Helical" evidence="11">
    <location>
        <begin position="403"/>
        <end position="423"/>
    </location>
</feature>
<feature type="transmembrane region" description="Helical" evidence="11">
    <location>
        <begin position="723"/>
        <end position="745"/>
    </location>
</feature>
<evidence type="ECO:0000256" key="6">
    <source>
        <dbReference type="ARBA" id="ARBA00022741"/>
    </source>
</evidence>
<evidence type="ECO:0000256" key="9">
    <source>
        <dbReference type="ARBA" id="ARBA00023012"/>
    </source>
</evidence>
<feature type="transmembrane region" description="Helical" evidence="11">
    <location>
        <begin position="278"/>
        <end position="296"/>
    </location>
</feature>
<accession>A0ABU9EBZ9</accession>
<comment type="caution">
    <text evidence="14">The sequence shown here is derived from an EMBL/GenBank/DDBJ whole genome shotgun (WGS) entry which is preliminary data.</text>
</comment>
<dbReference type="InterPro" id="IPR036890">
    <property type="entry name" value="HATPase_C_sf"/>
</dbReference>
<evidence type="ECO:0000256" key="11">
    <source>
        <dbReference type="SAM" id="Phobius"/>
    </source>
</evidence>
<dbReference type="PROSITE" id="PS50109">
    <property type="entry name" value="HIS_KIN"/>
    <property type="match status" value="1"/>
</dbReference>
<dbReference type="CDD" id="cd06225">
    <property type="entry name" value="HAMP"/>
    <property type="match status" value="1"/>
</dbReference>
<dbReference type="InterPro" id="IPR050351">
    <property type="entry name" value="BphY/WalK/GraS-like"/>
</dbReference>
<dbReference type="SUPFAM" id="SSF55785">
    <property type="entry name" value="PYP-like sensor domain (PAS domain)"/>
    <property type="match status" value="1"/>
</dbReference>
<dbReference type="Gene3D" id="3.30.565.10">
    <property type="entry name" value="Histidine kinase-like ATPase, C-terminal domain"/>
    <property type="match status" value="1"/>
</dbReference>
<dbReference type="PANTHER" id="PTHR42878">
    <property type="entry name" value="TWO-COMPONENT HISTIDINE KINASE"/>
    <property type="match status" value="1"/>
</dbReference>
<evidence type="ECO:0000256" key="5">
    <source>
        <dbReference type="ARBA" id="ARBA00022679"/>
    </source>
</evidence>
<dbReference type="Gene3D" id="6.10.340.10">
    <property type="match status" value="1"/>
</dbReference>
<evidence type="ECO:0000256" key="1">
    <source>
        <dbReference type="ARBA" id="ARBA00000085"/>
    </source>
</evidence>
<dbReference type="Proteomes" id="UP001484239">
    <property type="component" value="Unassembled WGS sequence"/>
</dbReference>
<dbReference type="SMART" id="SM00387">
    <property type="entry name" value="HATPase_c"/>
    <property type="match status" value="1"/>
</dbReference>
<evidence type="ECO:0000313" key="15">
    <source>
        <dbReference type="Proteomes" id="UP001484239"/>
    </source>
</evidence>
<dbReference type="InterPro" id="IPR003661">
    <property type="entry name" value="HisK_dim/P_dom"/>
</dbReference>
<dbReference type="PANTHER" id="PTHR42878:SF7">
    <property type="entry name" value="SENSOR HISTIDINE KINASE GLRK"/>
    <property type="match status" value="1"/>
</dbReference>
<dbReference type="InterPro" id="IPR005467">
    <property type="entry name" value="His_kinase_dom"/>
</dbReference>
<evidence type="ECO:0000256" key="4">
    <source>
        <dbReference type="ARBA" id="ARBA00022553"/>
    </source>
</evidence>
<feature type="domain" description="HAMP" evidence="13">
    <location>
        <begin position="942"/>
        <end position="994"/>
    </location>
</feature>
<dbReference type="GO" id="GO:0005524">
    <property type="term" value="F:ATP binding"/>
    <property type="evidence" value="ECO:0007669"/>
    <property type="project" value="UniProtKB-KW"/>
</dbReference>
<keyword evidence="11" id="KW-0812">Transmembrane</keyword>
<dbReference type="SUPFAM" id="SSF47384">
    <property type="entry name" value="Homodimeric domain of signal transducing histidine kinase"/>
    <property type="match status" value="1"/>
</dbReference>
<dbReference type="EC" id="2.7.13.3" evidence="3"/>
<dbReference type="InterPro" id="IPR003660">
    <property type="entry name" value="HAMP_dom"/>
</dbReference>
<dbReference type="PROSITE" id="PS50885">
    <property type="entry name" value="HAMP"/>
    <property type="match status" value="1"/>
</dbReference>
<dbReference type="InterPro" id="IPR036097">
    <property type="entry name" value="HisK_dim/P_sf"/>
</dbReference>
<keyword evidence="7" id="KW-0418">Kinase</keyword>
<evidence type="ECO:0000313" key="14">
    <source>
        <dbReference type="EMBL" id="MEK9502245.1"/>
    </source>
</evidence>
<evidence type="ECO:0000256" key="8">
    <source>
        <dbReference type="ARBA" id="ARBA00022840"/>
    </source>
</evidence>
<dbReference type="SUPFAM" id="SSF55874">
    <property type="entry name" value="ATPase domain of HSP90 chaperone/DNA topoisomerase II/histidine kinase"/>
    <property type="match status" value="1"/>
</dbReference>
<organism evidence="14 15">
    <name type="scientific">Gaopeijia maritima</name>
    <dbReference type="NCBI Taxonomy" id="3119007"/>
    <lineage>
        <taxon>Bacteria</taxon>
        <taxon>Pseudomonadati</taxon>
        <taxon>Gemmatimonadota</taxon>
        <taxon>Longimicrobiia</taxon>
        <taxon>Gaopeijiales</taxon>
        <taxon>Gaopeijiaceae</taxon>
        <taxon>Gaopeijia</taxon>
    </lineage>
</organism>
<evidence type="ECO:0000256" key="3">
    <source>
        <dbReference type="ARBA" id="ARBA00012438"/>
    </source>
</evidence>